<name>A0A840IN25_9PSEU</name>
<reference evidence="3 4" key="1">
    <citation type="submission" date="2020-08" db="EMBL/GenBank/DDBJ databases">
        <title>Sequencing the genomes of 1000 actinobacteria strains.</title>
        <authorList>
            <person name="Klenk H.-P."/>
        </authorList>
    </citation>
    <scope>NUCLEOTIDE SEQUENCE [LARGE SCALE GENOMIC DNA]</scope>
    <source>
        <strain evidence="3 4">DSM 45859</strain>
    </source>
</reference>
<gene>
    <name evidence="3" type="ORF">BJY18_001296</name>
</gene>
<sequence length="211" mass="22324">MPLAVLGTGLRLADGNAAFHRWLGAAGTVLGEPFPELVATAPAFLRERLTRVAQGRDQHFRGSISGLVPVGADRVTIVAARISAPGETILLTIVPEAVPPGPARSGGDRPVSGIEAKILQGIACGLSSLQMASRFYLSRQGIDYHVARLQRKFNAGNRVELISRAFATGLLDSTTWPPQVPRSRVAPGSSVLGDPKPTRRSYERAVLGSEG</sequence>
<dbReference type="RefSeq" id="WP_246458785.1">
    <property type="nucleotide sequence ID" value="NZ_JACHMG010000001.1"/>
</dbReference>
<dbReference type="SMART" id="SM00421">
    <property type="entry name" value="HTH_LUXR"/>
    <property type="match status" value="1"/>
</dbReference>
<dbReference type="InterPro" id="IPR036388">
    <property type="entry name" value="WH-like_DNA-bd_sf"/>
</dbReference>
<accession>A0A840IN25</accession>
<protein>
    <submittedName>
        <fullName evidence="3">DNA-binding CsgD family transcriptional regulator</fullName>
    </submittedName>
</protein>
<dbReference type="AlphaFoldDB" id="A0A840IN25"/>
<keyword evidence="4" id="KW-1185">Reference proteome</keyword>
<evidence type="ECO:0000259" key="2">
    <source>
        <dbReference type="PROSITE" id="PS50043"/>
    </source>
</evidence>
<dbReference type="Proteomes" id="UP000581769">
    <property type="component" value="Unassembled WGS sequence"/>
</dbReference>
<organism evidence="3 4">
    <name type="scientific">Amycolatopsis jiangsuensis</name>
    <dbReference type="NCBI Taxonomy" id="1181879"/>
    <lineage>
        <taxon>Bacteria</taxon>
        <taxon>Bacillati</taxon>
        <taxon>Actinomycetota</taxon>
        <taxon>Actinomycetes</taxon>
        <taxon>Pseudonocardiales</taxon>
        <taxon>Pseudonocardiaceae</taxon>
        <taxon>Amycolatopsis</taxon>
    </lineage>
</organism>
<dbReference type="InterPro" id="IPR000792">
    <property type="entry name" value="Tscrpt_reg_LuxR_C"/>
</dbReference>
<dbReference type="InterPro" id="IPR016032">
    <property type="entry name" value="Sig_transdc_resp-reg_C-effctor"/>
</dbReference>
<dbReference type="GO" id="GO:0003677">
    <property type="term" value="F:DNA binding"/>
    <property type="evidence" value="ECO:0007669"/>
    <property type="project" value="UniProtKB-KW"/>
</dbReference>
<evidence type="ECO:0000313" key="3">
    <source>
        <dbReference type="EMBL" id="MBB4683811.1"/>
    </source>
</evidence>
<dbReference type="Gene3D" id="1.10.10.10">
    <property type="entry name" value="Winged helix-like DNA-binding domain superfamily/Winged helix DNA-binding domain"/>
    <property type="match status" value="1"/>
</dbReference>
<dbReference type="PROSITE" id="PS50043">
    <property type="entry name" value="HTH_LUXR_2"/>
    <property type="match status" value="1"/>
</dbReference>
<dbReference type="GO" id="GO:0006355">
    <property type="term" value="P:regulation of DNA-templated transcription"/>
    <property type="evidence" value="ECO:0007669"/>
    <property type="project" value="InterPro"/>
</dbReference>
<comment type="caution">
    <text evidence="3">The sequence shown here is derived from an EMBL/GenBank/DDBJ whole genome shotgun (WGS) entry which is preliminary data.</text>
</comment>
<feature type="domain" description="HTH luxR-type" evidence="2">
    <location>
        <begin position="104"/>
        <end position="169"/>
    </location>
</feature>
<keyword evidence="3" id="KW-0238">DNA-binding</keyword>
<dbReference type="EMBL" id="JACHMG010000001">
    <property type="protein sequence ID" value="MBB4683811.1"/>
    <property type="molecule type" value="Genomic_DNA"/>
</dbReference>
<evidence type="ECO:0000256" key="1">
    <source>
        <dbReference type="SAM" id="MobiDB-lite"/>
    </source>
</evidence>
<dbReference type="Pfam" id="PF00196">
    <property type="entry name" value="GerE"/>
    <property type="match status" value="1"/>
</dbReference>
<feature type="region of interest" description="Disordered" evidence="1">
    <location>
        <begin position="177"/>
        <end position="211"/>
    </location>
</feature>
<evidence type="ECO:0000313" key="4">
    <source>
        <dbReference type="Proteomes" id="UP000581769"/>
    </source>
</evidence>
<dbReference type="SUPFAM" id="SSF46894">
    <property type="entry name" value="C-terminal effector domain of the bipartite response regulators"/>
    <property type="match status" value="1"/>
</dbReference>
<proteinExistence type="predicted"/>